<dbReference type="Gene3D" id="2.60.120.40">
    <property type="match status" value="1"/>
</dbReference>
<name>A0A8S5M2S8_9CAUD</name>
<dbReference type="InterPro" id="IPR008983">
    <property type="entry name" value="Tumour_necrosis_fac-like_dom"/>
</dbReference>
<proteinExistence type="predicted"/>
<reference evidence="1" key="1">
    <citation type="journal article" date="2021" name="Proc. Natl. Acad. Sci. U.S.A.">
        <title>A Catalog of Tens of Thousands of Viruses from Human Metagenomes Reveals Hidden Associations with Chronic Diseases.</title>
        <authorList>
            <person name="Tisza M.J."/>
            <person name="Buck C.B."/>
        </authorList>
    </citation>
    <scope>NUCLEOTIDE SEQUENCE</scope>
    <source>
        <strain evidence="1">Ctxjx4</strain>
    </source>
</reference>
<accession>A0A8S5M2S8</accession>
<organism evidence="1">
    <name type="scientific">Siphoviridae sp. ctxjx4</name>
    <dbReference type="NCBI Taxonomy" id="2826522"/>
    <lineage>
        <taxon>Viruses</taxon>
        <taxon>Duplodnaviria</taxon>
        <taxon>Heunggongvirae</taxon>
        <taxon>Uroviricota</taxon>
        <taxon>Caudoviricetes</taxon>
    </lineage>
</organism>
<dbReference type="EMBL" id="BK014799">
    <property type="protein sequence ID" value="DAD76371.1"/>
    <property type="molecule type" value="Genomic_DNA"/>
</dbReference>
<evidence type="ECO:0000313" key="1">
    <source>
        <dbReference type="EMBL" id="DAD76371.1"/>
    </source>
</evidence>
<protein>
    <submittedName>
        <fullName evidence="1">BclA protein</fullName>
    </submittedName>
</protein>
<sequence>MLYTYSITAQTVAADANLNFNINGVRTGCTVSHSAGTPSIQLNRPGYYMVHFNASAAASSTGDVTVQLNGNGVEIPGAISTINSTAATDIGSLNFTAIVRVLPNCCAVQSNSPLTLTFVNTGVEAAYSNAAVTITRLS</sequence>